<dbReference type="RefSeq" id="WP_099622418.1">
    <property type="nucleotide sequence ID" value="NZ_CP024201.1"/>
</dbReference>
<keyword evidence="2" id="KW-0413">Isomerase</keyword>
<dbReference type="Pfam" id="PF00378">
    <property type="entry name" value="ECH_1"/>
    <property type="match status" value="1"/>
</dbReference>
<name>A0A2D2AYS0_9CAUL</name>
<gene>
    <name evidence="2" type="ORF">CSW64_12445</name>
</gene>
<dbReference type="EC" id="4.2.1.17" evidence="2"/>
<dbReference type="NCBIfam" id="NF004635">
    <property type="entry name" value="PRK05981.1"/>
    <property type="match status" value="1"/>
</dbReference>
<dbReference type="GO" id="GO:0004300">
    <property type="term" value="F:enoyl-CoA hydratase activity"/>
    <property type="evidence" value="ECO:0007669"/>
    <property type="project" value="UniProtKB-EC"/>
</dbReference>
<dbReference type="InterPro" id="IPR014748">
    <property type="entry name" value="Enoyl-CoA_hydra_C"/>
</dbReference>
<dbReference type="AlphaFoldDB" id="A0A2D2AYS0"/>
<protein>
    <submittedName>
        <fullName evidence="2">2-(1,2-epoxy-1,2-dihydrophenyl)acetyl-CoA isomerase</fullName>
        <ecNumber evidence="2">4.2.1.17</ecNumber>
    </submittedName>
</protein>
<evidence type="ECO:0000313" key="3">
    <source>
        <dbReference type="Proteomes" id="UP000228945"/>
    </source>
</evidence>
<comment type="similarity">
    <text evidence="1">Belongs to the enoyl-CoA hydratase/isomerase family.</text>
</comment>
<keyword evidence="3" id="KW-1185">Reference proteome</keyword>
<accession>A0A2D2AYS0</accession>
<keyword evidence="2" id="KW-0456">Lyase</keyword>
<dbReference type="SUPFAM" id="SSF52096">
    <property type="entry name" value="ClpP/crotonase"/>
    <property type="match status" value="1"/>
</dbReference>
<dbReference type="Gene3D" id="3.90.226.10">
    <property type="entry name" value="2-enoyl-CoA Hydratase, Chain A, domain 1"/>
    <property type="match status" value="1"/>
</dbReference>
<dbReference type="GO" id="GO:0016853">
    <property type="term" value="F:isomerase activity"/>
    <property type="evidence" value="ECO:0007669"/>
    <property type="project" value="UniProtKB-KW"/>
</dbReference>
<organism evidence="2 3">
    <name type="scientific">Caulobacter mirabilis</name>
    <dbReference type="NCBI Taxonomy" id="69666"/>
    <lineage>
        <taxon>Bacteria</taxon>
        <taxon>Pseudomonadati</taxon>
        <taxon>Pseudomonadota</taxon>
        <taxon>Alphaproteobacteria</taxon>
        <taxon>Caulobacterales</taxon>
        <taxon>Caulobacteraceae</taxon>
        <taxon>Caulobacter</taxon>
    </lineage>
</organism>
<dbReference type="KEGG" id="cmb:CSW64_12445"/>
<dbReference type="PANTHER" id="PTHR43459">
    <property type="entry name" value="ENOYL-COA HYDRATASE"/>
    <property type="match status" value="1"/>
</dbReference>
<dbReference type="InterPro" id="IPR001753">
    <property type="entry name" value="Enoyl-CoA_hydra/iso"/>
</dbReference>
<reference evidence="2 3" key="1">
    <citation type="submission" date="2017-10" db="EMBL/GenBank/DDBJ databases">
        <title>Genome sequence of Caulobacter mirabilis FWC38.</title>
        <authorList>
            <person name="Fiebig A."/>
            <person name="Crosson S."/>
        </authorList>
    </citation>
    <scope>NUCLEOTIDE SEQUENCE [LARGE SCALE GENOMIC DNA]</scope>
    <source>
        <strain evidence="2 3">FWC 38</strain>
    </source>
</reference>
<sequence length="267" mass="27508">MDYTKIKVELTDGVAVVTLNDPATMNAAGLDLAAELSHAFASIAAGKIAARAVVLTGEGRGFCSGANLSGGGAAGREADVDGKPDAGRALETVYNPLVNQMRDLPVPLVTAVNGAAAGVGCSFALLGDLIIAGESAYFLQAFRRIGLVPDGGSTYLLSRAVGRARAMEMALLGEKIGAAKALEWGLVNRVVPDAELQAAALELAKELASGPASLGAIRKLIWEGLDNDWGGQLTAERKAQKLAGKTEDFVEGVSAFLQKRVAAFKGK</sequence>
<dbReference type="PANTHER" id="PTHR43459:SF1">
    <property type="entry name" value="EG:BACN32G11.4 PROTEIN"/>
    <property type="match status" value="1"/>
</dbReference>
<dbReference type="Proteomes" id="UP000228945">
    <property type="component" value="Chromosome"/>
</dbReference>
<dbReference type="InterPro" id="IPR029045">
    <property type="entry name" value="ClpP/crotonase-like_dom_sf"/>
</dbReference>
<dbReference type="Gene3D" id="1.10.12.10">
    <property type="entry name" value="Lyase 2-enoyl-coa Hydratase, Chain A, domain 2"/>
    <property type="match status" value="1"/>
</dbReference>
<dbReference type="OrthoDB" id="5730382at2"/>
<dbReference type="CDD" id="cd06558">
    <property type="entry name" value="crotonase-like"/>
    <property type="match status" value="1"/>
</dbReference>
<evidence type="ECO:0000256" key="1">
    <source>
        <dbReference type="ARBA" id="ARBA00005254"/>
    </source>
</evidence>
<dbReference type="EMBL" id="CP024201">
    <property type="protein sequence ID" value="ATQ43166.1"/>
    <property type="molecule type" value="Genomic_DNA"/>
</dbReference>
<proteinExistence type="inferred from homology"/>
<evidence type="ECO:0000313" key="2">
    <source>
        <dbReference type="EMBL" id="ATQ43166.1"/>
    </source>
</evidence>